<dbReference type="Pfam" id="PF00583">
    <property type="entry name" value="Acetyltransf_1"/>
    <property type="match status" value="1"/>
</dbReference>
<dbReference type="PROSITE" id="PS51186">
    <property type="entry name" value="GNAT"/>
    <property type="match status" value="1"/>
</dbReference>
<dbReference type="InterPro" id="IPR000182">
    <property type="entry name" value="GNAT_dom"/>
</dbReference>
<evidence type="ECO:0000313" key="2">
    <source>
        <dbReference type="EMBL" id="OKP88172.1"/>
    </source>
</evidence>
<gene>
    <name evidence="2" type="ORF">A3844_08755</name>
</gene>
<dbReference type="EMBL" id="LVWI01000032">
    <property type="protein sequence ID" value="OKP88172.1"/>
    <property type="molecule type" value="Genomic_DNA"/>
</dbReference>
<sequence>MNDFVIRNPQEEDAAQIESLDFVLNMLFLYHGDLDKQNMFCAVNGAGEIVAVAHLMEHDTFHAVRQADDSNFVRYLTFDIIFADNREDERVKDALTTALIRRSRDIKAQYPDKRIVMANYFDTDNLKELCYYLARGFTIFDTIVVFKYDLEQEIPRYPLPDGVQVQPFVLDNSEALEKYHQAELASFDGVAWSMNQLSWMQGAQEMVNFCAFHGSELIANTSTWRISEERSATENVFVIPEWQKQGIARNIICTALDYLKTQGKTIATLGTHGNNQKAIRLYTQIGYELYGFRLTVGYEIC</sequence>
<comment type="caution">
    <text evidence="2">The sequence shown here is derived from an EMBL/GenBank/DDBJ whole genome shotgun (WGS) entry which is preliminary data.</text>
</comment>
<evidence type="ECO:0000313" key="3">
    <source>
        <dbReference type="Proteomes" id="UP000186058"/>
    </source>
</evidence>
<reference evidence="2 3" key="1">
    <citation type="submission" date="2016-03" db="EMBL/GenBank/DDBJ databases">
        <authorList>
            <person name="Sant'Anna F.H."/>
            <person name="Ambrosini A."/>
            <person name="Souza R."/>
            <person name="Bach E."/>
            <person name="Fernandes G."/>
            <person name="Balsanelli E."/>
            <person name="Baura V.A."/>
            <person name="Souza E.M."/>
            <person name="Passaglia L."/>
        </authorList>
    </citation>
    <scope>NUCLEOTIDE SEQUENCE [LARGE SCALE GENOMIC DNA]</scope>
    <source>
        <strain evidence="2 3">P26E</strain>
    </source>
</reference>
<protein>
    <recommendedName>
        <fullName evidence="1">N-acetyltransferase domain-containing protein</fullName>
    </recommendedName>
</protein>
<feature type="domain" description="N-acetyltransferase" evidence="1">
    <location>
        <begin position="163"/>
        <end position="301"/>
    </location>
</feature>
<dbReference type="Proteomes" id="UP000186058">
    <property type="component" value="Unassembled WGS sequence"/>
</dbReference>
<dbReference type="Gene3D" id="3.40.630.30">
    <property type="match status" value="1"/>
</dbReference>
<name>A0ABX3ETE0_9BACL</name>
<evidence type="ECO:0000259" key="1">
    <source>
        <dbReference type="PROSITE" id="PS51186"/>
    </source>
</evidence>
<dbReference type="RefSeq" id="WP_074107207.1">
    <property type="nucleotide sequence ID" value="NZ_LVWI01000032.1"/>
</dbReference>
<dbReference type="SUPFAM" id="SSF55729">
    <property type="entry name" value="Acyl-CoA N-acyltransferases (Nat)"/>
    <property type="match status" value="1"/>
</dbReference>
<keyword evidence="3" id="KW-1185">Reference proteome</keyword>
<accession>A0ABX3ETE0</accession>
<dbReference type="CDD" id="cd04301">
    <property type="entry name" value="NAT_SF"/>
    <property type="match status" value="1"/>
</dbReference>
<dbReference type="InterPro" id="IPR016181">
    <property type="entry name" value="Acyl_CoA_acyltransferase"/>
</dbReference>
<proteinExistence type="predicted"/>
<organism evidence="2 3">
    <name type="scientific">Paenibacillus helianthi</name>
    <dbReference type="NCBI Taxonomy" id="1349432"/>
    <lineage>
        <taxon>Bacteria</taxon>
        <taxon>Bacillati</taxon>
        <taxon>Bacillota</taxon>
        <taxon>Bacilli</taxon>
        <taxon>Bacillales</taxon>
        <taxon>Paenibacillaceae</taxon>
        <taxon>Paenibacillus</taxon>
    </lineage>
</organism>